<reference evidence="1" key="1">
    <citation type="submission" date="2020-03" db="EMBL/GenBank/DDBJ databases">
        <title>A high-quality chromosome-level genome assembly of a woody plant with both climbing and erect habits, Rhamnella rubrinervis.</title>
        <authorList>
            <person name="Lu Z."/>
            <person name="Yang Y."/>
            <person name="Zhu X."/>
            <person name="Sun Y."/>
        </authorList>
    </citation>
    <scope>NUCLEOTIDE SEQUENCE</scope>
    <source>
        <strain evidence="1">BYM</strain>
        <tissue evidence="1">Leaf</tissue>
    </source>
</reference>
<keyword evidence="2" id="KW-1185">Reference proteome</keyword>
<comment type="caution">
    <text evidence="1">The sequence shown here is derived from an EMBL/GenBank/DDBJ whole genome shotgun (WGS) entry which is preliminary data.</text>
</comment>
<protein>
    <submittedName>
        <fullName evidence="1">Uncharacterized protein</fullName>
    </submittedName>
</protein>
<evidence type="ECO:0000313" key="2">
    <source>
        <dbReference type="Proteomes" id="UP000796880"/>
    </source>
</evidence>
<organism evidence="1 2">
    <name type="scientific">Rhamnella rubrinervis</name>
    <dbReference type="NCBI Taxonomy" id="2594499"/>
    <lineage>
        <taxon>Eukaryota</taxon>
        <taxon>Viridiplantae</taxon>
        <taxon>Streptophyta</taxon>
        <taxon>Embryophyta</taxon>
        <taxon>Tracheophyta</taxon>
        <taxon>Spermatophyta</taxon>
        <taxon>Magnoliopsida</taxon>
        <taxon>eudicotyledons</taxon>
        <taxon>Gunneridae</taxon>
        <taxon>Pentapetalae</taxon>
        <taxon>rosids</taxon>
        <taxon>fabids</taxon>
        <taxon>Rosales</taxon>
        <taxon>Rhamnaceae</taxon>
        <taxon>rhamnoid group</taxon>
        <taxon>Rhamneae</taxon>
        <taxon>Rhamnella</taxon>
    </lineage>
</organism>
<gene>
    <name evidence="1" type="ORF">FNV43_RR26248</name>
</gene>
<sequence length="102" mass="11519">MAATRHLYAVTSRGLVPNGGYKCCVPLMDVHGMQRKMFSTRGTAAVGGNLEAPPQNCNQDYYKPPDHRYINQDYYNPSVDHSKVSRDEYFNNMSDQILCNAL</sequence>
<dbReference type="Proteomes" id="UP000796880">
    <property type="component" value="Unassembled WGS sequence"/>
</dbReference>
<evidence type="ECO:0000313" key="1">
    <source>
        <dbReference type="EMBL" id="KAF3431517.1"/>
    </source>
</evidence>
<accession>A0A8K0GJG2</accession>
<name>A0A8K0GJG2_9ROSA</name>
<dbReference type="AlphaFoldDB" id="A0A8K0GJG2"/>
<dbReference type="EMBL" id="VOIH02000012">
    <property type="protein sequence ID" value="KAF3431517.1"/>
    <property type="molecule type" value="Genomic_DNA"/>
</dbReference>
<proteinExistence type="predicted"/>